<dbReference type="EMBL" id="JBBXMP010000130">
    <property type="protein sequence ID" value="KAL0061600.1"/>
    <property type="molecule type" value="Genomic_DNA"/>
</dbReference>
<dbReference type="Proteomes" id="UP001437256">
    <property type="component" value="Unassembled WGS sequence"/>
</dbReference>
<name>A0ABR2ZJV0_9AGAR</name>
<reference evidence="2 3" key="1">
    <citation type="submission" date="2024-05" db="EMBL/GenBank/DDBJ databases">
        <title>A draft genome resource for the thread blight pathogen Marasmius tenuissimus strain MS-2.</title>
        <authorList>
            <person name="Yulfo-Soto G.E."/>
            <person name="Baruah I.K."/>
            <person name="Amoako-Attah I."/>
            <person name="Bukari Y."/>
            <person name="Meinhardt L.W."/>
            <person name="Bailey B.A."/>
            <person name="Cohen S.P."/>
        </authorList>
    </citation>
    <scope>NUCLEOTIDE SEQUENCE [LARGE SCALE GENOMIC DNA]</scope>
    <source>
        <strain evidence="2 3">MS-2</strain>
    </source>
</reference>
<feature type="compositionally biased region" description="Basic and acidic residues" evidence="1">
    <location>
        <begin position="39"/>
        <end position="49"/>
    </location>
</feature>
<protein>
    <submittedName>
        <fullName evidence="2">Uncharacterized protein</fullName>
    </submittedName>
</protein>
<proteinExistence type="predicted"/>
<gene>
    <name evidence="2" type="ORF">AAF712_011569</name>
</gene>
<keyword evidence="3" id="KW-1185">Reference proteome</keyword>
<evidence type="ECO:0000313" key="3">
    <source>
        <dbReference type="Proteomes" id="UP001437256"/>
    </source>
</evidence>
<feature type="region of interest" description="Disordered" evidence="1">
    <location>
        <begin position="36"/>
        <end position="70"/>
    </location>
</feature>
<accession>A0ABR2ZJV0</accession>
<evidence type="ECO:0000313" key="2">
    <source>
        <dbReference type="EMBL" id="KAL0061600.1"/>
    </source>
</evidence>
<evidence type="ECO:0000256" key="1">
    <source>
        <dbReference type="SAM" id="MobiDB-lite"/>
    </source>
</evidence>
<sequence length="159" mass="17632">MHVVKVFSLSRQYWSISITTTNSSLSLAGQKCRVSETPLPKEKSSDKYTKSQAPSTPTPRHIQAPVSSDCAKGITAPSEIESGMKEFNQHAFAMPGSSRVGNVNDMPSHLAGATKAMDMEKVWLPLDLHIKLQDLFEKDKAAVVLYQNMDPNNKEFHRT</sequence>
<comment type="caution">
    <text evidence="2">The sequence shown here is derived from an EMBL/GenBank/DDBJ whole genome shotgun (WGS) entry which is preliminary data.</text>
</comment>
<organism evidence="2 3">
    <name type="scientific">Marasmius tenuissimus</name>
    <dbReference type="NCBI Taxonomy" id="585030"/>
    <lineage>
        <taxon>Eukaryota</taxon>
        <taxon>Fungi</taxon>
        <taxon>Dikarya</taxon>
        <taxon>Basidiomycota</taxon>
        <taxon>Agaricomycotina</taxon>
        <taxon>Agaricomycetes</taxon>
        <taxon>Agaricomycetidae</taxon>
        <taxon>Agaricales</taxon>
        <taxon>Marasmiineae</taxon>
        <taxon>Marasmiaceae</taxon>
        <taxon>Marasmius</taxon>
    </lineage>
</organism>